<dbReference type="EMBL" id="JAUBOF010000111">
    <property type="protein sequence ID" value="MDM7490892.1"/>
    <property type="molecule type" value="Genomic_DNA"/>
</dbReference>
<organism evidence="1 2">
    <name type="scientific">Rhodococcus indonesiensis</name>
    <dbReference type="NCBI Taxonomy" id="3055869"/>
    <lineage>
        <taxon>Bacteria</taxon>
        <taxon>Bacillati</taxon>
        <taxon>Actinomycetota</taxon>
        <taxon>Actinomycetes</taxon>
        <taxon>Mycobacteriales</taxon>
        <taxon>Nocardiaceae</taxon>
        <taxon>Rhodococcus</taxon>
    </lineage>
</organism>
<gene>
    <name evidence="1" type="ORF">QT969_21635</name>
</gene>
<sequence length="92" mass="9827">MTITCRNGLDVSTADGNLHIVYEDVAESRSGGPVACRGRPRQIKNGRGVRGARPVCIPTSLALGGPDGRDVYVGWIATDYLATFRAPTRGLR</sequence>
<evidence type="ECO:0000313" key="2">
    <source>
        <dbReference type="Proteomes" id="UP001233164"/>
    </source>
</evidence>
<evidence type="ECO:0000313" key="1">
    <source>
        <dbReference type="EMBL" id="MDM7490892.1"/>
    </source>
</evidence>
<keyword evidence="2" id="KW-1185">Reference proteome</keyword>
<dbReference type="Proteomes" id="UP001233164">
    <property type="component" value="Unassembled WGS sequence"/>
</dbReference>
<accession>A0ABT7RTC1</accession>
<reference evidence="1 2" key="1">
    <citation type="submission" date="2023-06" db="EMBL/GenBank/DDBJ databases">
        <title>Rhodococcus indonesiensis sp. nov a new member of the Rhodococcus ruber lineage isolated from a sediment of neutral hot spring.</title>
        <authorList>
            <person name="Kusuma A.B."/>
            <person name="Fenylestari G."/>
            <person name="Ammar F."/>
            <person name="Nouioui I."/>
            <person name="Goodfellow M."/>
        </authorList>
    </citation>
    <scope>NUCLEOTIDE SEQUENCE [LARGE SCALE GENOMIC DNA]</scope>
    <source>
        <strain evidence="1 2">CSLK01-03</strain>
    </source>
</reference>
<protein>
    <recommendedName>
        <fullName evidence="3">SMP-30/Gluconolactonase/LRE-like region domain-containing protein</fullName>
    </recommendedName>
</protein>
<dbReference type="RefSeq" id="WP_289381386.1">
    <property type="nucleotide sequence ID" value="NZ_JAUBOF010000111.1"/>
</dbReference>
<proteinExistence type="predicted"/>
<comment type="caution">
    <text evidence="1">The sequence shown here is derived from an EMBL/GenBank/DDBJ whole genome shotgun (WGS) entry which is preliminary data.</text>
</comment>
<evidence type="ECO:0008006" key="3">
    <source>
        <dbReference type="Google" id="ProtNLM"/>
    </source>
</evidence>
<name>A0ABT7RTC1_9NOCA</name>